<dbReference type="Proteomes" id="UP000222542">
    <property type="component" value="Unassembled WGS sequence"/>
</dbReference>
<dbReference type="Pfam" id="PF01397">
    <property type="entry name" value="Terpene_synth"/>
    <property type="match status" value="1"/>
</dbReference>
<dbReference type="GO" id="GO:0010333">
    <property type="term" value="F:terpene synthase activity"/>
    <property type="evidence" value="ECO:0000318"/>
    <property type="project" value="GO_Central"/>
</dbReference>
<dbReference type="Gene3D" id="1.10.600.10">
    <property type="entry name" value="Farnesyl Diphosphate Synthase"/>
    <property type="match status" value="2"/>
</dbReference>
<evidence type="ECO:0000259" key="3">
    <source>
        <dbReference type="Pfam" id="PF01397"/>
    </source>
</evidence>
<dbReference type="InterPro" id="IPR005630">
    <property type="entry name" value="Terpene_synthase_metal-bd"/>
</dbReference>
<sequence>MLVEAPDNNNTQKLVLIDTIQRLGVAYHFANEIETSIQNIFDTHHQNNLIDDNLYIVSLRFRLLRQQGHYMFSDIFKKFTDQAGKFRETLTNDVQGLLSLYEAAHLRVREEEILEEALAFTTTHLESMKSNLNNSSIKVRVTEALRWPIRKTAPRMGARKYISTYENTDKNNDLLLKFAKLDFNALWWKELNFANKYSYARNRLVECYFWILGMYFEPQYSRARKMMTKVLQMASFIDDTFDAYGIFDELVSFTDAIQRWDTNAIDSVPPYLRHAYQVLLGIYDEMEQVLAKECKLDRVYYAKYEMKKLVRAYFKEAQWLNADYTPRYEEHMENALATSAYLMASITCLVGIEKFISRETFEWLKNDPLIVRAASLISKAMDDVVGYEKEITNGWKDINKEFFRPTEVPMFVLERVLNFARVMDMSYKNEDGYTNSKAPPSSILGLSNTNDPNSAQAQTGDPFYAYGFSPYANVSGAAGTSTMSPPNPSITNNPFFTPVTPATVSPQLIVQKNIGEPSHDQLYPSEMTFKPPNPHYHAHQHDSPILIKSIVKSEEHKEMAREVRSLEQSMRNMQGSGGPKSVSYKYLCMFPDVYFLLGFKIPKFEKYEGHGDPVAYLRCYCNQLRGVGGKEQLLMGYLGERLSILGSEWFVDQDIDKWSSWDDLANEFMQ</sequence>
<dbReference type="AlphaFoldDB" id="A0A2G2ZA12"/>
<dbReference type="PANTHER" id="PTHR31225:SF225">
    <property type="entry name" value="SESQUITERPENE SYNTHASE 12"/>
    <property type="match status" value="1"/>
</dbReference>
<accession>A0A2G2ZA12</accession>
<evidence type="ECO:0000259" key="4">
    <source>
        <dbReference type="Pfam" id="PF03936"/>
    </source>
</evidence>
<dbReference type="GO" id="GO:0000287">
    <property type="term" value="F:magnesium ion binding"/>
    <property type="evidence" value="ECO:0007669"/>
    <property type="project" value="InterPro"/>
</dbReference>
<dbReference type="InterPro" id="IPR001906">
    <property type="entry name" value="Terpene_synth_N"/>
</dbReference>
<dbReference type="STRING" id="4072.A0A2G2ZA12"/>
<dbReference type="GO" id="GO:0046246">
    <property type="term" value="P:terpene biosynthetic process"/>
    <property type="evidence" value="ECO:0000318"/>
    <property type="project" value="GO_Central"/>
</dbReference>
<proteinExistence type="predicted"/>
<gene>
    <name evidence="5" type="ORF">T459_16880</name>
</gene>
<evidence type="ECO:0000256" key="2">
    <source>
        <dbReference type="SAM" id="MobiDB-lite"/>
    </source>
</evidence>
<reference evidence="5 6" key="1">
    <citation type="journal article" date="2014" name="Nat. Genet.">
        <title>Genome sequence of the hot pepper provides insights into the evolution of pungency in Capsicum species.</title>
        <authorList>
            <person name="Kim S."/>
            <person name="Park M."/>
            <person name="Yeom S.I."/>
            <person name="Kim Y.M."/>
            <person name="Lee J.M."/>
            <person name="Lee H.A."/>
            <person name="Seo E."/>
            <person name="Choi J."/>
            <person name="Cheong K."/>
            <person name="Kim K.T."/>
            <person name="Jung K."/>
            <person name="Lee G.W."/>
            <person name="Oh S.K."/>
            <person name="Bae C."/>
            <person name="Kim S.B."/>
            <person name="Lee H.Y."/>
            <person name="Kim S.Y."/>
            <person name="Kim M.S."/>
            <person name="Kang B.C."/>
            <person name="Jo Y.D."/>
            <person name="Yang H.B."/>
            <person name="Jeong H.J."/>
            <person name="Kang W.H."/>
            <person name="Kwon J.K."/>
            <person name="Shin C."/>
            <person name="Lim J.Y."/>
            <person name="Park J.H."/>
            <person name="Huh J.H."/>
            <person name="Kim J.S."/>
            <person name="Kim B.D."/>
            <person name="Cohen O."/>
            <person name="Paran I."/>
            <person name="Suh M.C."/>
            <person name="Lee S.B."/>
            <person name="Kim Y.K."/>
            <person name="Shin Y."/>
            <person name="Noh S.J."/>
            <person name="Park J."/>
            <person name="Seo Y.S."/>
            <person name="Kwon S.Y."/>
            <person name="Kim H.A."/>
            <person name="Park J.M."/>
            <person name="Kim H.J."/>
            <person name="Choi S.B."/>
            <person name="Bosland P.W."/>
            <person name="Reeves G."/>
            <person name="Jo S.H."/>
            <person name="Lee B.W."/>
            <person name="Cho H.T."/>
            <person name="Choi H.S."/>
            <person name="Lee M.S."/>
            <person name="Yu Y."/>
            <person name="Do Choi Y."/>
            <person name="Park B.S."/>
            <person name="van Deynze A."/>
            <person name="Ashrafi H."/>
            <person name="Hill T."/>
            <person name="Kim W.T."/>
            <person name="Pai H.S."/>
            <person name="Ahn H.K."/>
            <person name="Yeam I."/>
            <person name="Giovannoni J.J."/>
            <person name="Rose J.K."/>
            <person name="Sorensen I."/>
            <person name="Lee S.J."/>
            <person name="Kim R.W."/>
            <person name="Choi I.Y."/>
            <person name="Choi B.S."/>
            <person name="Lim J.S."/>
            <person name="Lee Y.H."/>
            <person name="Choi D."/>
        </authorList>
    </citation>
    <scope>NUCLEOTIDE SEQUENCE [LARGE SCALE GENOMIC DNA]</scope>
    <source>
        <strain evidence="6">cv. CM334</strain>
    </source>
</reference>
<feature type="compositionally biased region" description="Polar residues" evidence="2">
    <location>
        <begin position="432"/>
        <end position="457"/>
    </location>
</feature>
<dbReference type="GO" id="GO:0016102">
    <property type="term" value="P:diterpenoid biosynthetic process"/>
    <property type="evidence" value="ECO:0007669"/>
    <property type="project" value="InterPro"/>
</dbReference>
<keyword evidence="1" id="KW-0479">Metal-binding</keyword>
<feature type="domain" description="Terpene synthase N-terminal" evidence="3">
    <location>
        <begin position="5"/>
        <end position="145"/>
    </location>
</feature>
<reference evidence="5 6" key="2">
    <citation type="journal article" date="2017" name="Genome Biol.">
        <title>New reference genome sequences of hot pepper reveal the massive evolution of plant disease-resistance genes by retroduplication.</title>
        <authorList>
            <person name="Kim S."/>
            <person name="Park J."/>
            <person name="Yeom S.I."/>
            <person name="Kim Y.M."/>
            <person name="Seo E."/>
            <person name="Kim K.T."/>
            <person name="Kim M.S."/>
            <person name="Lee J.M."/>
            <person name="Cheong K."/>
            <person name="Shin H.S."/>
            <person name="Kim S.B."/>
            <person name="Han K."/>
            <person name="Lee J."/>
            <person name="Park M."/>
            <person name="Lee H.A."/>
            <person name="Lee H.Y."/>
            <person name="Lee Y."/>
            <person name="Oh S."/>
            <person name="Lee J.H."/>
            <person name="Choi E."/>
            <person name="Choi E."/>
            <person name="Lee S.E."/>
            <person name="Jeon J."/>
            <person name="Kim H."/>
            <person name="Choi G."/>
            <person name="Song H."/>
            <person name="Lee J."/>
            <person name="Lee S.C."/>
            <person name="Kwon J.K."/>
            <person name="Lee H.Y."/>
            <person name="Koo N."/>
            <person name="Hong Y."/>
            <person name="Kim R.W."/>
            <person name="Kang W.H."/>
            <person name="Huh J.H."/>
            <person name="Kang B.C."/>
            <person name="Yang T.J."/>
            <person name="Lee Y.H."/>
            <person name="Bennetzen J.L."/>
            <person name="Choi D."/>
        </authorList>
    </citation>
    <scope>NUCLEOTIDE SEQUENCE [LARGE SCALE GENOMIC DNA]</scope>
    <source>
        <strain evidence="6">cv. CM334</strain>
    </source>
</reference>
<protein>
    <submittedName>
        <fullName evidence="5">Uncharacterized protein</fullName>
    </submittedName>
</protein>
<dbReference type="InterPro" id="IPR050148">
    <property type="entry name" value="Terpene_synthase-like"/>
</dbReference>
<dbReference type="UniPathway" id="UPA00213"/>
<dbReference type="InterPro" id="IPR008930">
    <property type="entry name" value="Terpenoid_cyclase/PrenylTrfase"/>
</dbReference>
<dbReference type="SUPFAM" id="SSF48239">
    <property type="entry name" value="Terpenoid cyclases/Protein prenyltransferases"/>
    <property type="match status" value="1"/>
</dbReference>
<keyword evidence="6" id="KW-1185">Reference proteome</keyword>
<evidence type="ECO:0000256" key="1">
    <source>
        <dbReference type="ARBA" id="ARBA00022723"/>
    </source>
</evidence>
<dbReference type="PANTHER" id="PTHR31225">
    <property type="entry name" value="OS04G0344100 PROTEIN-RELATED"/>
    <property type="match status" value="1"/>
</dbReference>
<dbReference type="InterPro" id="IPR036965">
    <property type="entry name" value="Terpene_synth_N_sf"/>
</dbReference>
<dbReference type="InterPro" id="IPR008949">
    <property type="entry name" value="Isoprenoid_synthase_dom_sf"/>
</dbReference>
<feature type="domain" description="Terpene synthase metal-binding" evidence="4">
    <location>
        <begin position="189"/>
        <end position="393"/>
    </location>
</feature>
<evidence type="ECO:0000313" key="6">
    <source>
        <dbReference type="Proteomes" id="UP000222542"/>
    </source>
</evidence>
<organism evidence="5 6">
    <name type="scientific">Capsicum annuum</name>
    <name type="common">Capsicum pepper</name>
    <dbReference type="NCBI Taxonomy" id="4072"/>
    <lineage>
        <taxon>Eukaryota</taxon>
        <taxon>Viridiplantae</taxon>
        <taxon>Streptophyta</taxon>
        <taxon>Embryophyta</taxon>
        <taxon>Tracheophyta</taxon>
        <taxon>Spermatophyta</taxon>
        <taxon>Magnoliopsida</taxon>
        <taxon>eudicotyledons</taxon>
        <taxon>Gunneridae</taxon>
        <taxon>Pentapetalae</taxon>
        <taxon>asterids</taxon>
        <taxon>lamiids</taxon>
        <taxon>Solanales</taxon>
        <taxon>Solanaceae</taxon>
        <taxon>Solanoideae</taxon>
        <taxon>Capsiceae</taxon>
        <taxon>Capsicum</taxon>
    </lineage>
</organism>
<comment type="caution">
    <text evidence="5">The sequence shown here is derived from an EMBL/GenBank/DDBJ whole genome shotgun (WGS) entry which is preliminary data.</text>
</comment>
<dbReference type="Gene3D" id="1.50.10.130">
    <property type="entry name" value="Terpene synthase, N-terminal domain"/>
    <property type="match status" value="1"/>
</dbReference>
<dbReference type="SUPFAM" id="SSF48576">
    <property type="entry name" value="Terpenoid synthases"/>
    <property type="match status" value="1"/>
</dbReference>
<evidence type="ECO:0000313" key="5">
    <source>
        <dbReference type="EMBL" id="PHT78828.1"/>
    </source>
</evidence>
<dbReference type="FunFam" id="1.50.10.130:FF:000001">
    <property type="entry name" value="Isoprene synthase, chloroplastic"/>
    <property type="match status" value="1"/>
</dbReference>
<dbReference type="Pfam" id="PF03936">
    <property type="entry name" value="Terpene_synth_C"/>
    <property type="match status" value="1"/>
</dbReference>
<name>A0A2G2ZA12_CAPAN</name>
<dbReference type="CDD" id="cd00684">
    <property type="entry name" value="Terpene_cyclase_plant_C1"/>
    <property type="match status" value="1"/>
</dbReference>
<feature type="region of interest" description="Disordered" evidence="2">
    <location>
        <begin position="430"/>
        <end position="457"/>
    </location>
</feature>
<dbReference type="InterPro" id="IPR044814">
    <property type="entry name" value="Terpene_cyclase_plant_C1"/>
</dbReference>
<dbReference type="EMBL" id="AYRZ02000006">
    <property type="protein sequence ID" value="PHT78828.1"/>
    <property type="molecule type" value="Genomic_DNA"/>
</dbReference>
<dbReference type="Gramene" id="PHT78828">
    <property type="protein sequence ID" value="PHT78828"/>
    <property type="gene ID" value="T459_16880"/>
</dbReference>